<keyword evidence="2" id="KW-1185">Reference proteome</keyword>
<dbReference type="InParanoid" id="A0A543AUB2"/>
<dbReference type="Proteomes" id="UP000317043">
    <property type="component" value="Unassembled WGS sequence"/>
</dbReference>
<evidence type="ECO:0000313" key="2">
    <source>
        <dbReference type="Proteomes" id="UP000317043"/>
    </source>
</evidence>
<dbReference type="AlphaFoldDB" id="A0A543AUB2"/>
<sequence length="164" mass="18117">MESRGWIVDNGNDYYLTPYAGEQQLGVVFAAHLSLEGWFEPDEAGFDQLIPFVELDGAGSVGVLWNGEDGHTRIGALGGEGHVSLLAENALDFLRLIAIGYDEVGSFLDGEPEEPESVEAHAEFRTWVQSEFGVEVPAHWHYADPDPFNSWVARLKGTEYSPFD</sequence>
<organism evidence="1 2">
    <name type="scientific">Stackebrandtia endophytica</name>
    <dbReference type="NCBI Taxonomy" id="1496996"/>
    <lineage>
        <taxon>Bacteria</taxon>
        <taxon>Bacillati</taxon>
        <taxon>Actinomycetota</taxon>
        <taxon>Actinomycetes</taxon>
        <taxon>Glycomycetales</taxon>
        <taxon>Glycomycetaceae</taxon>
        <taxon>Stackebrandtia</taxon>
    </lineage>
</organism>
<gene>
    <name evidence="1" type="ORF">FB566_1695</name>
</gene>
<name>A0A543AUB2_9ACTN</name>
<reference evidence="1 2" key="1">
    <citation type="submission" date="2019-06" db="EMBL/GenBank/DDBJ databases">
        <title>Sequencing the genomes of 1000 actinobacteria strains.</title>
        <authorList>
            <person name="Klenk H.-P."/>
        </authorList>
    </citation>
    <scope>NUCLEOTIDE SEQUENCE [LARGE SCALE GENOMIC DNA]</scope>
    <source>
        <strain evidence="1 2">DSM 45928</strain>
    </source>
</reference>
<evidence type="ECO:0000313" key="1">
    <source>
        <dbReference type="EMBL" id="TQL76174.1"/>
    </source>
</evidence>
<dbReference type="EMBL" id="VFOW01000001">
    <property type="protein sequence ID" value="TQL76174.1"/>
    <property type="molecule type" value="Genomic_DNA"/>
</dbReference>
<proteinExistence type="predicted"/>
<protein>
    <submittedName>
        <fullName evidence="1">Uncharacterized protein</fullName>
    </submittedName>
</protein>
<comment type="caution">
    <text evidence="1">The sequence shown here is derived from an EMBL/GenBank/DDBJ whole genome shotgun (WGS) entry which is preliminary data.</text>
</comment>
<accession>A0A543AUB2</accession>